<dbReference type="GeneID" id="31360241"/>
<feature type="region of interest" description="Disordered" evidence="1">
    <location>
        <begin position="46"/>
        <end position="72"/>
    </location>
</feature>
<sequence length="86" mass="9331">MNYNDDNLEGSGNQIEVDIHAEIDILNTGGGVGDQLGCRVELGGVSGNARSSSADYQSPPIVTEDNEDTDTDTEYEKWMLYSDSKI</sequence>
<organism evidence="2 3">
    <name type="scientific">Heterostelium pallidum (strain ATCC 26659 / Pp 5 / PN500)</name>
    <name type="common">Cellular slime mold</name>
    <name type="synonym">Polysphondylium pallidum</name>
    <dbReference type="NCBI Taxonomy" id="670386"/>
    <lineage>
        <taxon>Eukaryota</taxon>
        <taxon>Amoebozoa</taxon>
        <taxon>Evosea</taxon>
        <taxon>Eumycetozoa</taxon>
        <taxon>Dictyostelia</taxon>
        <taxon>Acytosteliales</taxon>
        <taxon>Acytosteliaceae</taxon>
        <taxon>Heterostelium</taxon>
    </lineage>
</organism>
<dbReference type="InParanoid" id="D3B8G1"/>
<comment type="caution">
    <text evidence="2">The sequence shown here is derived from an EMBL/GenBank/DDBJ whole genome shotgun (WGS) entry which is preliminary data.</text>
</comment>
<accession>D3B8G1</accession>
<gene>
    <name evidence="2" type="ORF">PPL_04754</name>
</gene>
<protein>
    <submittedName>
        <fullName evidence="2">Uncharacterized protein</fullName>
    </submittedName>
</protein>
<dbReference type="EMBL" id="ADBJ01000020">
    <property type="protein sequence ID" value="EFA82329.1"/>
    <property type="molecule type" value="Genomic_DNA"/>
</dbReference>
<reference evidence="2 3" key="1">
    <citation type="journal article" date="2011" name="Genome Res.">
        <title>Phylogeny-wide analysis of social amoeba genomes highlights ancient origins for complex intercellular communication.</title>
        <authorList>
            <person name="Heidel A.J."/>
            <person name="Lawal H.M."/>
            <person name="Felder M."/>
            <person name="Schilde C."/>
            <person name="Helps N.R."/>
            <person name="Tunggal B."/>
            <person name="Rivero F."/>
            <person name="John U."/>
            <person name="Schleicher M."/>
            <person name="Eichinger L."/>
            <person name="Platzer M."/>
            <person name="Noegel A.A."/>
            <person name="Schaap P."/>
            <person name="Gloeckner G."/>
        </authorList>
    </citation>
    <scope>NUCLEOTIDE SEQUENCE [LARGE SCALE GENOMIC DNA]</scope>
    <source>
        <strain evidence="3">ATCC 26659 / Pp 5 / PN500</strain>
    </source>
</reference>
<proteinExistence type="predicted"/>
<evidence type="ECO:0000313" key="3">
    <source>
        <dbReference type="Proteomes" id="UP000001396"/>
    </source>
</evidence>
<evidence type="ECO:0000313" key="2">
    <source>
        <dbReference type="EMBL" id="EFA82329.1"/>
    </source>
</evidence>
<name>D3B8G1_HETP5</name>
<dbReference type="AlphaFoldDB" id="D3B8G1"/>
<keyword evidence="3" id="KW-1185">Reference proteome</keyword>
<dbReference type="Proteomes" id="UP000001396">
    <property type="component" value="Unassembled WGS sequence"/>
</dbReference>
<dbReference type="RefSeq" id="XP_020434446.1">
    <property type="nucleotide sequence ID" value="XM_020575651.1"/>
</dbReference>
<evidence type="ECO:0000256" key="1">
    <source>
        <dbReference type="SAM" id="MobiDB-lite"/>
    </source>
</evidence>